<gene>
    <name evidence="1" type="ORF">ACFPM4_07945</name>
</gene>
<accession>A0ABW0LFM8</accession>
<comment type="caution">
    <text evidence="1">The sequence shown here is derived from an EMBL/GenBank/DDBJ whole genome shotgun (WGS) entry which is preliminary data.</text>
</comment>
<evidence type="ECO:0000313" key="1">
    <source>
        <dbReference type="EMBL" id="MFC5464683.1"/>
    </source>
</evidence>
<name>A0ABW0LFM8_9BACI</name>
<dbReference type="EMBL" id="JBHSMC010000010">
    <property type="protein sequence ID" value="MFC5464683.1"/>
    <property type="molecule type" value="Genomic_DNA"/>
</dbReference>
<dbReference type="RefSeq" id="WP_382349896.1">
    <property type="nucleotide sequence ID" value="NZ_JBHSMC010000010.1"/>
</dbReference>
<keyword evidence="2" id="KW-1185">Reference proteome</keyword>
<dbReference type="Pfam" id="PF20074">
    <property type="entry name" value="DUF6470"/>
    <property type="match status" value="1"/>
</dbReference>
<dbReference type="Proteomes" id="UP001596147">
    <property type="component" value="Unassembled WGS sequence"/>
</dbReference>
<reference evidence="2" key="1">
    <citation type="journal article" date="2019" name="Int. J. Syst. Evol. Microbiol.">
        <title>The Global Catalogue of Microorganisms (GCM) 10K type strain sequencing project: providing services to taxonomists for standard genome sequencing and annotation.</title>
        <authorList>
            <consortium name="The Broad Institute Genomics Platform"/>
            <consortium name="The Broad Institute Genome Sequencing Center for Infectious Disease"/>
            <person name="Wu L."/>
            <person name="Ma J."/>
        </authorList>
    </citation>
    <scope>NUCLEOTIDE SEQUENCE [LARGE SCALE GENOMIC DNA]</scope>
    <source>
        <strain evidence="2">CGMCC 1.12237</strain>
    </source>
</reference>
<evidence type="ECO:0000313" key="2">
    <source>
        <dbReference type="Proteomes" id="UP001596147"/>
    </source>
</evidence>
<protein>
    <submittedName>
        <fullName evidence="1">DUF6470 family protein</fullName>
    </submittedName>
</protein>
<sequence length="184" mass="20947">MQIPQIRMQSQFAKIAINTTPARQSIQQPQAEMHISQPKAEMRIKQNPGRLTIDQTQAWEELGLKSMKSFTRDNTQKAYRKASEAISKIVTDGNEMMNFHNGVNAYAEQARRHANPPPPDVNIRYIPSPFSVKVHYQRGKVDINVQTRQPIINAQASKPIISYQLGDVNVSLQQKNSLHIDFVK</sequence>
<organism evidence="1 2">
    <name type="scientific">Lederbergia graminis</name>
    <dbReference type="NCBI Taxonomy" id="735518"/>
    <lineage>
        <taxon>Bacteria</taxon>
        <taxon>Bacillati</taxon>
        <taxon>Bacillota</taxon>
        <taxon>Bacilli</taxon>
        <taxon>Bacillales</taxon>
        <taxon>Bacillaceae</taxon>
        <taxon>Lederbergia</taxon>
    </lineage>
</organism>
<proteinExistence type="predicted"/>
<dbReference type="InterPro" id="IPR045527">
    <property type="entry name" value="DUF6470"/>
</dbReference>